<dbReference type="Pfam" id="PF03221">
    <property type="entry name" value="HTH_Tnp_Tc5"/>
    <property type="match status" value="1"/>
</dbReference>
<protein>
    <recommendedName>
        <fullName evidence="8">Tick transposon</fullName>
    </recommendedName>
</protein>
<dbReference type="Pfam" id="PF04218">
    <property type="entry name" value="CENP-B_N"/>
    <property type="match status" value="1"/>
</dbReference>
<dbReference type="GO" id="GO:0003677">
    <property type="term" value="F:DNA binding"/>
    <property type="evidence" value="ECO:0007669"/>
    <property type="project" value="UniProtKB-KW"/>
</dbReference>
<evidence type="ECO:0000256" key="1">
    <source>
        <dbReference type="ARBA" id="ARBA00004123"/>
    </source>
</evidence>
<dbReference type="GO" id="GO:0005634">
    <property type="term" value="C:nucleus"/>
    <property type="evidence" value="ECO:0007669"/>
    <property type="project" value="UniProtKB-SubCell"/>
</dbReference>
<dbReference type="Proteomes" id="UP000821866">
    <property type="component" value="Chromosome 8"/>
</dbReference>
<gene>
    <name evidence="6" type="ORF">HPB51_025797</name>
</gene>
<evidence type="ECO:0000313" key="6">
    <source>
        <dbReference type="EMBL" id="KAH8020277.1"/>
    </source>
</evidence>
<dbReference type="InterPro" id="IPR006600">
    <property type="entry name" value="HTH_CenpB_DNA-bd_dom"/>
</dbReference>
<comment type="caution">
    <text evidence="6">The sequence shown here is derived from an EMBL/GenBank/DDBJ whole genome shotgun (WGS) entry which is preliminary data.</text>
</comment>
<reference evidence="6" key="1">
    <citation type="journal article" date="2020" name="Cell">
        <title>Large-Scale Comparative Analyses of Tick Genomes Elucidate Their Genetic Diversity and Vector Capacities.</title>
        <authorList>
            <consortium name="Tick Genome and Microbiome Consortium (TIGMIC)"/>
            <person name="Jia N."/>
            <person name="Wang J."/>
            <person name="Shi W."/>
            <person name="Du L."/>
            <person name="Sun Y."/>
            <person name="Zhan W."/>
            <person name="Jiang J.F."/>
            <person name="Wang Q."/>
            <person name="Zhang B."/>
            <person name="Ji P."/>
            <person name="Bell-Sakyi L."/>
            <person name="Cui X.M."/>
            <person name="Yuan T.T."/>
            <person name="Jiang B.G."/>
            <person name="Yang W.F."/>
            <person name="Lam T.T."/>
            <person name="Chang Q.C."/>
            <person name="Ding S.J."/>
            <person name="Wang X.J."/>
            <person name="Zhu J.G."/>
            <person name="Ruan X.D."/>
            <person name="Zhao L."/>
            <person name="Wei J.T."/>
            <person name="Ye R.Z."/>
            <person name="Que T.C."/>
            <person name="Du C.H."/>
            <person name="Zhou Y.H."/>
            <person name="Cheng J.X."/>
            <person name="Dai P.F."/>
            <person name="Guo W.B."/>
            <person name="Han X.H."/>
            <person name="Huang E.J."/>
            <person name="Li L.F."/>
            <person name="Wei W."/>
            <person name="Gao Y.C."/>
            <person name="Liu J.Z."/>
            <person name="Shao H.Z."/>
            <person name="Wang X."/>
            <person name="Wang C.C."/>
            <person name="Yang T.C."/>
            <person name="Huo Q.B."/>
            <person name="Li W."/>
            <person name="Chen H.Y."/>
            <person name="Chen S.E."/>
            <person name="Zhou L.G."/>
            <person name="Ni X.B."/>
            <person name="Tian J.H."/>
            <person name="Sheng Y."/>
            <person name="Liu T."/>
            <person name="Pan Y.S."/>
            <person name="Xia L.Y."/>
            <person name="Li J."/>
            <person name="Zhao F."/>
            <person name="Cao W.C."/>
        </authorList>
    </citation>
    <scope>NUCLEOTIDE SEQUENCE</scope>
    <source>
        <strain evidence="6">Rmic-2018</strain>
    </source>
</reference>
<evidence type="ECO:0008006" key="8">
    <source>
        <dbReference type="Google" id="ProtNLM"/>
    </source>
</evidence>
<sequence length="114" mass="12479">MPPPAKKRKFLSLHDKAAIIAEVEKGRKKDNAKEYGIACSSLSTVLKGKDAILAALDKDARAQNKTVAAAAFPDVVRAVFAWFFEQRANRVPLSGKILQQEALNFASILGHDQF</sequence>
<evidence type="ECO:0000259" key="4">
    <source>
        <dbReference type="Pfam" id="PF03221"/>
    </source>
</evidence>
<keyword evidence="2" id="KW-0238">DNA-binding</keyword>
<keyword evidence="3" id="KW-0539">Nucleus</keyword>
<organism evidence="6 7">
    <name type="scientific">Rhipicephalus microplus</name>
    <name type="common">Cattle tick</name>
    <name type="synonym">Boophilus microplus</name>
    <dbReference type="NCBI Taxonomy" id="6941"/>
    <lineage>
        <taxon>Eukaryota</taxon>
        <taxon>Metazoa</taxon>
        <taxon>Ecdysozoa</taxon>
        <taxon>Arthropoda</taxon>
        <taxon>Chelicerata</taxon>
        <taxon>Arachnida</taxon>
        <taxon>Acari</taxon>
        <taxon>Parasitiformes</taxon>
        <taxon>Ixodida</taxon>
        <taxon>Ixodoidea</taxon>
        <taxon>Ixodidae</taxon>
        <taxon>Rhipicephalinae</taxon>
        <taxon>Rhipicephalus</taxon>
        <taxon>Boophilus</taxon>
    </lineage>
</organism>
<name>A0A9J6DDV1_RHIMP</name>
<dbReference type="InterPro" id="IPR009057">
    <property type="entry name" value="Homeodomain-like_sf"/>
</dbReference>
<dbReference type="AlphaFoldDB" id="A0A9J6DDV1"/>
<proteinExistence type="predicted"/>
<dbReference type="EMBL" id="JABSTU010000010">
    <property type="protein sequence ID" value="KAH8020277.1"/>
    <property type="molecule type" value="Genomic_DNA"/>
</dbReference>
<dbReference type="InterPro" id="IPR007889">
    <property type="entry name" value="HTH_Psq"/>
</dbReference>
<reference evidence="6" key="2">
    <citation type="submission" date="2021-09" db="EMBL/GenBank/DDBJ databases">
        <authorList>
            <person name="Jia N."/>
            <person name="Wang J."/>
            <person name="Shi W."/>
            <person name="Du L."/>
            <person name="Sun Y."/>
            <person name="Zhan W."/>
            <person name="Jiang J."/>
            <person name="Wang Q."/>
            <person name="Zhang B."/>
            <person name="Ji P."/>
            <person name="Sakyi L.B."/>
            <person name="Cui X."/>
            <person name="Yuan T."/>
            <person name="Jiang B."/>
            <person name="Yang W."/>
            <person name="Lam T.T.-Y."/>
            <person name="Chang Q."/>
            <person name="Ding S."/>
            <person name="Wang X."/>
            <person name="Zhu J."/>
            <person name="Ruan X."/>
            <person name="Zhao L."/>
            <person name="Wei J."/>
            <person name="Que T."/>
            <person name="Du C."/>
            <person name="Cheng J."/>
            <person name="Dai P."/>
            <person name="Han X."/>
            <person name="Huang E."/>
            <person name="Gao Y."/>
            <person name="Liu J."/>
            <person name="Shao H."/>
            <person name="Ye R."/>
            <person name="Li L."/>
            <person name="Wei W."/>
            <person name="Wang X."/>
            <person name="Wang C."/>
            <person name="Huo Q."/>
            <person name="Li W."/>
            <person name="Guo W."/>
            <person name="Chen H."/>
            <person name="Chen S."/>
            <person name="Zhou L."/>
            <person name="Zhou L."/>
            <person name="Ni X."/>
            <person name="Tian J."/>
            <person name="Zhou Y."/>
            <person name="Sheng Y."/>
            <person name="Liu T."/>
            <person name="Pan Y."/>
            <person name="Xia L."/>
            <person name="Li J."/>
            <person name="Zhao F."/>
            <person name="Cao W."/>
        </authorList>
    </citation>
    <scope>NUCLEOTIDE SEQUENCE</scope>
    <source>
        <strain evidence="6">Rmic-2018</strain>
        <tissue evidence="6">Larvae</tissue>
    </source>
</reference>
<feature type="domain" description="HTH psq-type" evidence="5">
    <location>
        <begin position="6"/>
        <end position="55"/>
    </location>
</feature>
<feature type="domain" description="HTH CENPB-type" evidence="4">
    <location>
        <begin position="72"/>
        <end position="108"/>
    </location>
</feature>
<comment type="subcellular location">
    <subcellularLocation>
        <location evidence="1">Nucleus</location>
    </subcellularLocation>
</comment>
<dbReference type="Gene3D" id="1.10.10.60">
    <property type="entry name" value="Homeodomain-like"/>
    <property type="match status" value="2"/>
</dbReference>
<dbReference type="SUPFAM" id="SSF46689">
    <property type="entry name" value="Homeodomain-like"/>
    <property type="match status" value="2"/>
</dbReference>
<evidence type="ECO:0000259" key="5">
    <source>
        <dbReference type="Pfam" id="PF04218"/>
    </source>
</evidence>
<accession>A0A9J6DDV1</accession>
<evidence type="ECO:0000313" key="7">
    <source>
        <dbReference type="Proteomes" id="UP000821866"/>
    </source>
</evidence>
<keyword evidence="7" id="KW-1185">Reference proteome</keyword>
<evidence type="ECO:0000256" key="3">
    <source>
        <dbReference type="ARBA" id="ARBA00023242"/>
    </source>
</evidence>
<evidence type="ECO:0000256" key="2">
    <source>
        <dbReference type="ARBA" id="ARBA00023125"/>
    </source>
</evidence>